<protein>
    <submittedName>
        <fullName evidence="1">Uncharacterized protein</fullName>
    </submittedName>
</protein>
<organism evidence="1 2">
    <name type="scientific">Leptospira kirschneri str. H1</name>
    <dbReference type="NCBI Taxonomy" id="1049966"/>
    <lineage>
        <taxon>Bacteria</taxon>
        <taxon>Pseudomonadati</taxon>
        <taxon>Spirochaetota</taxon>
        <taxon>Spirochaetia</taxon>
        <taxon>Leptospirales</taxon>
        <taxon>Leptospiraceae</taxon>
        <taxon>Leptospira</taxon>
    </lineage>
</organism>
<gene>
    <name evidence="1" type="ORF">LEP1GSC081_0036</name>
</gene>
<sequence>MAASLPGFFYKKKPGRDRALLSGQVIVFPLKILYFSNANNLTSSRSLAVVLNFEKDMIYEFPFDDFLNYGILTL</sequence>
<evidence type="ECO:0000313" key="1">
    <source>
        <dbReference type="EMBL" id="EKO13496.1"/>
    </source>
</evidence>
<evidence type="ECO:0000313" key="2">
    <source>
        <dbReference type="Proteomes" id="UP000006253"/>
    </source>
</evidence>
<dbReference type="EMBL" id="AHMY02000069">
    <property type="protein sequence ID" value="EKO13496.1"/>
    <property type="molecule type" value="Genomic_DNA"/>
</dbReference>
<reference evidence="1 2" key="1">
    <citation type="submission" date="2012-10" db="EMBL/GenBank/DDBJ databases">
        <authorList>
            <person name="Harkins D.M."/>
            <person name="Durkin A.S."/>
            <person name="Brinkac L.M."/>
            <person name="Selengut J.D."/>
            <person name="Sanka R."/>
            <person name="DePew J."/>
            <person name="Purushe J."/>
            <person name="Peacock S.J."/>
            <person name="Thaipadungpanit J."/>
            <person name="Wuthiekanun V.W."/>
            <person name="Day N.P."/>
            <person name="Vinetz J.M."/>
            <person name="Sutton G.G."/>
            <person name="Nelson W.C."/>
            <person name="Fouts D.E."/>
        </authorList>
    </citation>
    <scope>NUCLEOTIDE SEQUENCE [LARGE SCALE GENOMIC DNA]</scope>
    <source>
        <strain evidence="1 2">H1</strain>
    </source>
</reference>
<proteinExistence type="predicted"/>
<dbReference type="AlphaFoldDB" id="A0A0E2AX71"/>
<accession>A0A0E2AX71</accession>
<comment type="caution">
    <text evidence="1">The sequence shown here is derived from an EMBL/GenBank/DDBJ whole genome shotgun (WGS) entry which is preliminary data.</text>
</comment>
<dbReference type="Proteomes" id="UP000006253">
    <property type="component" value="Unassembled WGS sequence"/>
</dbReference>
<name>A0A0E2AX71_9LEPT</name>